<dbReference type="AlphaFoldDB" id="A0A158Q5Z7"/>
<dbReference type="STRING" id="318479.A0A158Q5Z7"/>
<evidence type="ECO:0000313" key="13">
    <source>
        <dbReference type="EMBL" id="VDN52641.1"/>
    </source>
</evidence>
<dbReference type="InterPro" id="IPR041084">
    <property type="entry name" value="Ncstrn_small"/>
</dbReference>
<evidence type="ECO:0000313" key="16">
    <source>
        <dbReference type="WBParaSite" id="DME_0000869901-mRNA-1"/>
    </source>
</evidence>
<evidence type="ECO:0000256" key="7">
    <source>
        <dbReference type="ARBA" id="ARBA00022989"/>
    </source>
</evidence>
<evidence type="ECO:0000313" key="15">
    <source>
        <dbReference type="Proteomes" id="UP000274756"/>
    </source>
</evidence>
<evidence type="ECO:0000259" key="12">
    <source>
        <dbReference type="Pfam" id="PF18266"/>
    </source>
</evidence>
<evidence type="ECO:0000256" key="2">
    <source>
        <dbReference type="ARBA" id="ARBA00007717"/>
    </source>
</evidence>
<dbReference type="WBParaSite" id="DME_0000869901-mRNA-1">
    <property type="protein sequence ID" value="DME_0000869901-mRNA-1"/>
    <property type="gene ID" value="DME_0000869901"/>
</dbReference>
<feature type="region of interest" description="Disordered" evidence="10">
    <location>
        <begin position="10"/>
        <end position="36"/>
    </location>
</feature>
<dbReference type="OrthoDB" id="755951at2759"/>
<dbReference type="GO" id="GO:0007219">
    <property type="term" value="P:Notch signaling pathway"/>
    <property type="evidence" value="ECO:0007669"/>
    <property type="project" value="UniProtKB-KW"/>
</dbReference>
<evidence type="ECO:0000256" key="6">
    <source>
        <dbReference type="ARBA" id="ARBA00022976"/>
    </source>
</evidence>
<dbReference type="PANTHER" id="PTHR21092:SF0">
    <property type="entry name" value="NICASTRIN"/>
    <property type="match status" value="1"/>
</dbReference>
<keyword evidence="15" id="KW-1185">Reference proteome</keyword>
<dbReference type="GO" id="GO:0005886">
    <property type="term" value="C:plasma membrane"/>
    <property type="evidence" value="ECO:0007669"/>
    <property type="project" value="UniProtKB-ARBA"/>
</dbReference>
<evidence type="ECO:0000256" key="9">
    <source>
        <dbReference type="ARBA" id="ARBA00023180"/>
    </source>
</evidence>
<reference evidence="16" key="1">
    <citation type="submission" date="2016-04" db="UniProtKB">
        <authorList>
            <consortium name="WormBaseParasite"/>
        </authorList>
    </citation>
    <scope>IDENTIFICATION</scope>
</reference>
<dbReference type="Proteomes" id="UP000038040">
    <property type="component" value="Unplaced"/>
</dbReference>
<evidence type="ECO:0000256" key="5">
    <source>
        <dbReference type="ARBA" id="ARBA00022729"/>
    </source>
</evidence>
<evidence type="ECO:0000313" key="14">
    <source>
        <dbReference type="Proteomes" id="UP000038040"/>
    </source>
</evidence>
<dbReference type="EMBL" id="UYYG01000070">
    <property type="protein sequence ID" value="VDN52641.1"/>
    <property type="molecule type" value="Genomic_DNA"/>
</dbReference>
<feature type="compositionally biased region" description="Basic residues" evidence="10">
    <location>
        <begin position="24"/>
        <end position="36"/>
    </location>
</feature>
<protein>
    <recommendedName>
        <fullName evidence="3">Nicastrin</fullName>
    </recommendedName>
</protein>
<keyword evidence="7 11" id="KW-1133">Transmembrane helix</keyword>
<keyword evidence="4 11" id="KW-0812">Transmembrane</keyword>
<reference evidence="13 15" key="2">
    <citation type="submission" date="2018-11" db="EMBL/GenBank/DDBJ databases">
        <authorList>
            <consortium name="Pathogen Informatics"/>
        </authorList>
    </citation>
    <scope>NUCLEOTIDE SEQUENCE [LARGE SCALE GENOMIC DNA]</scope>
</reference>
<keyword evidence="8 11" id="KW-0472">Membrane</keyword>
<sequence length="717" mass="81764">MSMNAEIKELRETVREKKQESNKKRGGRVNRRRGTRKKAHRALINLILCERLSDQIYLQLDGGKQYCFRLLNATNQVGCQSKEEGNIGVVVYISNKKQFAELYSLDVVRFLKNQRIQGVLLLNELANRTIINFPYSEDSACPNDRFGLYNGSCNQWNRDGAILSEGIRFIDWQKPIFLIENLTEIEIIRKKCYEAFNKKGSLKGMPLCSARLKLFMRAAGNAKICMRRQDFFYSFSESNIALCDPLEDKNVFSIMPPPIKYSDSEKQFKIFILAARMDSFSMMTESAVGDISVLTSLISLLAVAKAIGDDPKEFINAGNSSKRAVMFSFFHGESLGYIGSSRAVADMISKNFPVKLDEFALPKLSSIGINDIEVFVEIQQLHGSENGLFAHVDGEVYTNKRKMIDKLIGSANKLLSEFFPDYPALSIANNTKDSQIPPSSYQTFLKENRNISGFIISPFDNKYSYRRINSFADQNVFGNNSEKIRKEIFASATIALGAIIEFIYGSRPNSSFGYKIDEKFVDTLFDCFITSPDWYSCDFFVQILKNRRIKPEEGTKSTYISSSHIYPSLIRLLIEALLIHCLGFKDVVNVTDYAQCNDLNKHQQVYRFTWQTDPTINLTICYRTAIYQTRAISPAFDNGYEIQSDFYSTWVESVWSPPELVLFLTSYPSVPDFVVFLVGLFFCTLCFLIMEFIYWTNKESIEPRAPSFDADLNAAPL</sequence>
<keyword evidence="5" id="KW-0732">Signal</keyword>
<dbReference type="Proteomes" id="UP000274756">
    <property type="component" value="Unassembled WGS sequence"/>
</dbReference>
<dbReference type="GO" id="GO:0016485">
    <property type="term" value="P:protein processing"/>
    <property type="evidence" value="ECO:0007669"/>
    <property type="project" value="InterPro"/>
</dbReference>
<accession>A0A158Q5Z7</accession>
<evidence type="ECO:0000256" key="3">
    <source>
        <dbReference type="ARBA" id="ARBA00015303"/>
    </source>
</evidence>
<dbReference type="Gene3D" id="3.40.630.10">
    <property type="entry name" value="Zn peptidases"/>
    <property type="match status" value="1"/>
</dbReference>
<gene>
    <name evidence="13" type="ORF">DME_LOCUS2614</name>
</gene>
<name>A0A158Q5Z7_DRAME</name>
<comment type="subcellular location">
    <subcellularLocation>
        <location evidence="1">Membrane</location>
        <topology evidence="1">Single-pass type I membrane protein</topology>
    </subcellularLocation>
</comment>
<proteinExistence type="inferred from homology"/>
<evidence type="ECO:0000256" key="8">
    <source>
        <dbReference type="ARBA" id="ARBA00023136"/>
    </source>
</evidence>
<feature type="transmembrane region" description="Helical" evidence="11">
    <location>
        <begin position="673"/>
        <end position="694"/>
    </location>
</feature>
<dbReference type="Pfam" id="PF18266">
    <property type="entry name" value="Ncstrn_small"/>
    <property type="match status" value="1"/>
</dbReference>
<evidence type="ECO:0000256" key="11">
    <source>
        <dbReference type="SAM" id="Phobius"/>
    </source>
</evidence>
<dbReference type="Pfam" id="PF05450">
    <property type="entry name" value="Nicastrin"/>
    <property type="match status" value="1"/>
</dbReference>
<feature type="domain" description="Nicastrin small lobe" evidence="12">
    <location>
        <begin position="67"/>
        <end position="218"/>
    </location>
</feature>
<organism evidence="14 16">
    <name type="scientific">Dracunculus medinensis</name>
    <name type="common">Guinea worm</name>
    <dbReference type="NCBI Taxonomy" id="318479"/>
    <lineage>
        <taxon>Eukaryota</taxon>
        <taxon>Metazoa</taxon>
        <taxon>Ecdysozoa</taxon>
        <taxon>Nematoda</taxon>
        <taxon>Chromadorea</taxon>
        <taxon>Rhabditida</taxon>
        <taxon>Spirurina</taxon>
        <taxon>Dracunculoidea</taxon>
        <taxon>Dracunculidae</taxon>
        <taxon>Dracunculus</taxon>
    </lineage>
</organism>
<dbReference type="SUPFAM" id="SSF53187">
    <property type="entry name" value="Zn-dependent exopeptidases"/>
    <property type="match status" value="1"/>
</dbReference>
<evidence type="ECO:0000256" key="4">
    <source>
        <dbReference type="ARBA" id="ARBA00022692"/>
    </source>
</evidence>
<dbReference type="PANTHER" id="PTHR21092">
    <property type="entry name" value="NICASTRIN"/>
    <property type="match status" value="1"/>
</dbReference>
<dbReference type="InterPro" id="IPR008710">
    <property type="entry name" value="Nicastrin"/>
</dbReference>
<feature type="compositionally biased region" description="Basic and acidic residues" evidence="10">
    <location>
        <begin position="10"/>
        <end position="23"/>
    </location>
</feature>
<keyword evidence="9" id="KW-0325">Glycoprotein</keyword>
<evidence type="ECO:0000256" key="1">
    <source>
        <dbReference type="ARBA" id="ARBA00004479"/>
    </source>
</evidence>
<comment type="similarity">
    <text evidence="2">Belongs to the nicastrin family.</text>
</comment>
<dbReference type="GO" id="GO:0007220">
    <property type="term" value="P:Notch receptor processing"/>
    <property type="evidence" value="ECO:0007669"/>
    <property type="project" value="TreeGrafter"/>
</dbReference>
<keyword evidence="6" id="KW-0914">Notch signaling pathway</keyword>
<evidence type="ECO:0000256" key="10">
    <source>
        <dbReference type="SAM" id="MobiDB-lite"/>
    </source>
</evidence>